<keyword evidence="4" id="KW-1185">Reference proteome</keyword>
<feature type="chain" id="PRO_5015620401" description="Tripartite tricarboxylate transporter substrate binding protein" evidence="2">
    <location>
        <begin position="23"/>
        <end position="320"/>
    </location>
</feature>
<dbReference type="Gene3D" id="3.40.190.150">
    <property type="entry name" value="Bordetella uptake gene, domain 1"/>
    <property type="match status" value="1"/>
</dbReference>
<dbReference type="EMBL" id="QDKM01000001">
    <property type="protein sequence ID" value="PVH30740.1"/>
    <property type="molecule type" value="Genomic_DNA"/>
</dbReference>
<proteinExistence type="inferred from homology"/>
<dbReference type="Gene3D" id="3.40.190.10">
    <property type="entry name" value="Periplasmic binding protein-like II"/>
    <property type="match status" value="1"/>
</dbReference>
<dbReference type="PIRSF" id="PIRSF017082">
    <property type="entry name" value="YflP"/>
    <property type="match status" value="1"/>
</dbReference>
<dbReference type="InterPro" id="IPR005064">
    <property type="entry name" value="BUG"/>
</dbReference>
<dbReference type="PANTHER" id="PTHR42928">
    <property type="entry name" value="TRICARBOXYLATE-BINDING PROTEIN"/>
    <property type="match status" value="1"/>
</dbReference>
<sequence length="320" mass="34510">MHLFKSSALALACCTLPVAGFAAVDLECSTARVLVGFPPGGGTDFQARVVVDAINEVSDGVHLQVVNLSGQSGNRAAREVIDAAPDGCTLFFHHAALLSSYLTGRTETSWDAFAPVAMVSFEPAIYAASRNDNFNSLSELVDYASAHPGEITAAVSVGSDSHFFALQLQDLLDVELNLVGYNGEAERVTAMLSNVIQFAQVTEQTASQYLGNELVPLTYAYTERSDSLPDVPTAREAGYDFVVGTTRGLLMPKDTPAEIVDHYAQLIEQAMQSEEVQAAFERTGTIVDYRAPAEYTAWWQETAAAWEELAIKLGIFQPRG</sequence>
<dbReference type="OrthoDB" id="7248487at2"/>
<protein>
    <recommendedName>
        <fullName evidence="5">Tripartite tricarboxylate transporter substrate binding protein</fullName>
    </recommendedName>
</protein>
<evidence type="ECO:0000313" key="4">
    <source>
        <dbReference type="Proteomes" id="UP000245911"/>
    </source>
</evidence>
<reference evidence="3 4" key="1">
    <citation type="submission" date="2018-04" db="EMBL/GenBank/DDBJ databases">
        <title>Pararhodobacter oceanense sp. nov., isolated from marine intertidal sediment.</title>
        <authorList>
            <person name="Wang X.-L."/>
            <person name="Du Z.-J."/>
        </authorList>
    </citation>
    <scope>NUCLEOTIDE SEQUENCE [LARGE SCALE GENOMIC DNA]</scope>
    <source>
        <strain evidence="3 4">AM505</strain>
    </source>
</reference>
<evidence type="ECO:0008006" key="5">
    <source>
        <dbReference type="Google" id="ProtNLM"/>
    </source>
</evidence>
<dbReference type="PANTHER" id="PTHR42928:SF5">
    <property type="entry name" value="BLR1237 PROTEIN"/>
    <property type="match status" value="1"/>
</dbReference>
<evidence type="ECO:0000313" key="3">
    <source>
        <dbReference type="EMBL" id="PVH30740.1"/>
    </source>
</evidence>
<gene>
    <name evidence="3" type="ORF">DDE20_04300</name>
</gene>
<dbReference type="InterPro" id="IPR042100">
    <property type="entry name" value="Bug_dom1"/>
</dbReference>
<organism evidence="3 4">
    <name type="scientific">Pararhodobacter oceanensis</name>
    <dbReference type="NCBI Taxonomy" id="2172121"/>
    <lineage>
        <taxon>Bacteria</taxon>
        <taxon>Pseudomonadati</taxon>
        <taxon>Pseudomonadota</taxon>
        <taxon>Alphaproteobacteria</taxon>
        <taxon>Rhodobacterales</taxon>
        <taxon>Paracoccaceae</taxon>
        <taxon>Pararhodobacter</taxon>
    </lineage>
</organism>
<name>A0A2T8HZ84_9RHOB</name>
<dbReference type="Pfam" id="PF03401">
    <property type="entry name" value="TctC"/>
    <property type="match status" value="1"/>
</dbReference>
<comment type="caution">
    <text evidence="3">The sequence shown here is derived from an EMBL/GenBank/DDBJ whole genome shotgun (WGS) entry which is preliminary data.</text>
</comment>
<dbReference type="RefSeq" id="WP_116557162.1">
    <property type="nucleotide sequence ID" value="NZ_QDKM01000001.1"/>
</dbReference>
<dbReference type="CDD" id="cd07012">
    <property type="entry name" value="PBP2_Bug_TTT"/>
    <property type="match status" value="1"/>
</dbReference>
<accession>A0A2T8HZ84</accession>
<evidence type="ECO:0000256" key="2">
    <source>
        <dbReference type="SAM" id="SignalP"/>
    </source>
</evidence>
<feature type="signal peptide" evidence="2">
    <location>
        <begin position="1"/>
        <end position="22"/>
    </location>
</feature>
<evidence type="ECO:0000256" key="1">
    <source>
        <dbReference type="ARBA" id="ARBA00006987"/>
    </source>
</evidence>
<dbReference type="Proteomes" id="UP000245911">
    <property type="component" value="Unassembled WGS sequence"/>
</dbReference>
<dbReference type="AlphaFoldDB" id="A0A2T8HZ84"/>
<keyword evidence="2" id="KW-0732">Signal</keyword>
<comment type="similarity">
    <text evidence="1">Belongs to the UPF0065 (bug) family.</text>
</comment>